<name>A0ABN8SGZ9_9CNID</name>
<feature type="transmembrane region" description="Helical" evidence="17">
    <location>
        <begin position="838"/>
        <end position="860"/>
    </location>
</feature>
<evidence type="ECO:0000256" key="5">
    <source>
        <dbReference type="ARBA" id="ARBA00022692"/>
    </source>
</evidence>
<evidence type="ECO:0000256" key="14">
    <source>
        <dbReference type="ARBA" id="ARBA00034430"/>
    </source>
</evidence>
<feature type="transmembrane region" description="Helical" evidence="17">
    <location>
        <begin position="770"/>
        <end position="787"/>
    </location>
</feature>
<keyword evidence="11" id="KW-0407">Ion channel</keyword>
<evidence type="ECO:0000256" key="3">
    <source>
        <dbReference type="ARBA" id="ARBA00022448"/>
    </source>
</evidence>
<comment type="catalytic activity">
    <reaction evidence="12">
        <text>H(+)(in) = H(+)(out)</text>
        <dbReference type="Rhea" id="RHEA:34979"/>
        <dbReference type="ChEBI" id="CHEBI:15378"/>
    </reaction>
</comment>
<evidence type="ECO:0000256" key="2">
    <source>
        <dbReference type="ARBA" id="ARBA00006920"/>
    </source>
</evidence>
<dbReference type="InterPro" id="IPR010617">
    <property type="entry name" value="TMEM175-like"/>
</dbReference>
<dbReference type="EMBL" id="CALNXK010000836">
    <property type="protein sequence ID" value="CAH3190275.1"/>
    <property type="molecule type" value="Genomic_DNA"/>
</dbReference>
<evidence type="ECO:0000313" key="18">
    <source>
        <dbReference type="EMBL" id="CAH3190275.1"/>
    </source>
</evidence>
<feature type="transmembrane region" description="Helical" evidence="17">
    <location>
        <begin position="89"/>
        <end position="109"/>
    </location>
</feature>
<feature type="transmembrane region" description="Helical" evidence="17">
    <location>
        <begin position="241"/>
        <end position="260"/>
    </location>
</feature>
<feature type="transmembrane region" description="Helical" evidence="17">
    <location>
        <begin position="176"/>
        <end position="205"/>
    </location>
</feature>
<dbReference type="Pfam" id="PF06736">
    <property type="entry name" value="TMEM175"/>
    <property type="match status" value="4"/>
</dbReference>
<comment type="similarity">
    <text evidence="2">Belongs to the TMEM175 family.</text>
</comment>
<proteinExistence type="inferred from homology"/>
<evidence type="ECO:0000313" key="19">
    <source>
        <dbReference type="Proteomes" id="UP001159405"/>
    </source>
</evidence>
<feature type="transmembrane region" description="Helical" evidence="17">
    <location>
        <begin position="573"/>
        <end position="590"/>
    </location>
</feature>
<feature type="transmembrane region" description="Helical" evidence="17">
    <location>
        <begin position="353"/>
        <end position="375"/>
    </location>
</feature>
<evidence type="ECO:0000256" key="4">
    <source>
        <dbReference type="ARBA" id="ARBA00022538"/>
    </source>
</evidence>
<feature type="transmembrane region" description="Helical" evidence="17">
    <location>
        <begin position="121"/>
        <end position="142"/>
    </location>
</feature>
<accession>A0ABN8SGZ9</accession>
<feature type="transmembrane region" description="Helical" evidence="17">
    <location>
        <begin position="396"/>
        <end position="415"/>
    </location>
</feature>
<feature type="transmembrane region" description="Helical" evidence="17">
    <location>
        <begin position="314"/>
        <end position="333"/>
    </location>
</feature>
<feature type="transmembrane region" description="Helical" evidence="17">
    <location>
        <begin position="661"/>
        <end position="686"/>
    </location>
</feature>
<keyword evidence="8 17" id="KW-1133">Transmembrane helix</keyword>
<feature type="transmembrane region" description="Helical" evidence="17">
    <location>
        <begin position="540"/>
        <end position="561"/>
    </location>
</feature>
<feature type="transmembrane region" description="Helical" evidence="17">
    <location>
        <begin position="58"/>
        <end position="77"/>
    </location>
</feature>
<keyword evidence="3" id="KW-0813">Transport</keyword>
<evidence type="ECO:0000256" key="15">
    <source>
        <dbReference type="ARBA" id="ARBA00034544"/>
    </source>
</evidence>
<evidence type="ECO:0000256" key="9">
    <source>
        <dbReference type="ARBA" id="ARBA00023065"/>
    </source>
</evidence>
<gene>
    <name evidence="18" type="ORF">PLOB_00046639</name>
</gene>
<dbReference type="PANTHER" id="PTHR31462">
    <property type="entry name" value="ENDOSOMAL/LYSOSOMAL POTASSIUM CHANNEL TMEM175"/>
    <property type="match status" value="1"/>
</dbReference>
<evidence type="ECO:0000256" key="10">
    <source>
        <dbReference type="ARBA" id="ARBA00023136"/>
    </source>
</evidence>
<protein>
    <recommendedName>
        <fullName evidence="15">Endosomal/lysosomal proton channel TMEM175</fullName>
    </recommendedName>
    <alternativeName>
        <fullName evidence="16">Potassium channel TMEM175</fullName>
    </alternativeName>
    <alternativeName>
        <fullName evidence="13">Transmembrane protein 175</fullName>
    </alternativeName>
</protein>
<reference evidence="18 19" key="1">
    <citation type="submission" date="2022-05" db="EMBL/GenBank/DDBJ databases">
        <authorList>
            <consortium name="Genoscope - CEA"/>
            <person name="William W."/>
        </authorList>
    </citation>
    <scope>NUCLEOTIDE SEQUENCE [LARGE SCALE GENOMIC DNA]</scope>
</reference>
<evidence type="ECO:0000256" key="16">
    <source>
        <dbReference type="ARBA" id="ARBA00044317"/>
    </source>
</evidence>
<keyword evidence="7" id="KW-0630">Potassium</keyword>
<organism evidence="18 19">
    <name type="scientific">Porites lobata</name>
    <dbReference type="NCBI Taxonomy" id="104759"/>
    <lineage>
        <taxon>Eukaryota</taxon>
        <taxon>Metazoa</taxon>
        <taxon>Cnidaria</taxon>
        <taxon>Anthozoa</taxon>
        <taxon>Hexacorallia</taxon>
        <taxon>Scleractinia</taxon>
        <taxon>Fungiina</taxon>
        <taxon>Poritidae</taxon>
        <taxon>Porites</taxon>
    </lineage>
</organism>
<evidence type="ECO:0000256" key="7">
    <source>
        <dbReference type="ARBA" id="ARBA00022958"/>
    </source>
</evidence>
<feature type="transmembrane region" description="Helical" evidence="17">
    <location>
        <begin position="912"/>
        <end position="931"/>
    </location>
</feature>
<feature type="transmembrane region" description="Helical" evidence="17">
    <location>
        <begin position="20"/>
        <end position="37"/>
    </location>
</feature>
<sequence length="963" mass="108760">MPTTDNIDLSELKRLQCFNDAVFAIVATILVLPIRKLEEKAKENVSLEDQLGDRWPQLVIYLVGFLVICAVWESHVLRFRILSRVDDVLVWFNLASLLFTSFLPFTCALEGMFTNKYLPMMLICGNLLTLEILEVVMIVYAFHHPQLLDEEFEELTHPEIRQRMKLMLVKKAVNPILYVLAGVISIAQIQLALVVVAIVIFSPCINRFVGVVYRRVSRIPLTGSEFDRMFGNFVDKERVEFFSDGLFAIVSTLLILDITAEDFPNHRDVERNGIQKTLLHMKSEIFTYGATFVVVALLWFTHHSLFHCIERLNQVMLVCNNISLAFVGLSPLINVTLNRYAGHGKSDSRLAVQSGAIIVFGASIFQAIVLIIALLKGPNFIQSHADPHVSSRAHTYLALKLSVIPLMTFLVYISATVCPSASLSDDVYHIAAGLTPVIFIVMKIVFSCCRRCCRLSLCDVQQEPSYYSSEFYDIIEAVQRLTTSNMSTTDNIDLSELKRLQCFNDAVFAIVATILVLPIRKLEENAKENVSLEDQLSDRWPQLLIYLVGFLVICAVWESHVLRFRILSRVDDVLVWFNLASLLFTSFLPFTCALEGMFTNKYLPMMLICGNLLTLEILEVVMIVYAFHHPQLLDEEFEELTHPEIRQRMKLMLVKKAVNPILYVLAGVISIAQIQLALVVVAIVIFSPCINRFVGVVYRKVSRIPLTGSEFDRMFGNLVDKERVEFFSDGLFAIVSTLLILDITAEDFPNHKDVERDGIQKTLSHMKSEIFTYGATFMVVALLWFTHHSLFHCIERLNQVMLVCNNISLAFVGLSPLINVTLNRYTGHGKSDSRLAVQSGAIIVFGASIFQAIVFTIALLKGPNFLESRADPRASPRAHTYLALKLSVIPLMTFLVYISATVCPSASLSDDVYHIAAGLTPVTFIVLKIVFSCCRRCCRLSLCKEQQKSSYYSSEFYDIIEVD</sequence>
<feature type="transmembrane region" description="Helical" evidence="17">
    <location>
        <begin position="427"/>
        <end position="446"/>
    </location>
</feature>
<keyword evidence="9" id="KW-0406">Ion transport</keyword>
<evidence type="ECO:0000256" key="12">
    <source>
        <dbReference type="ARBA" id="ARBA00024169"/>
    </source>
</evidence>
<evidence type="ECO:0000256" key="8">
    <source>
        <dbReference type="ARBA" id="ARBA00022989"/>
    </source>
</evidence>
<feature type="transmembrane region" description="Helical" evidence="17">
    <location>
        <begin position="602"/>
        <end position="627"/>
    </location>
</feature>
<feature type="transmembrane region" description="Helical" evidence="17">
    <location>
        <begin position="881"/>
        <end position="900"/>
    </location>
</feature>
<dbReference type="Proteomes" id="UP001159405">
    <property type="component" value="Unassembled WGS sequence"/>
</dbReference>
<dbReference type="PANTHER" id="PTHR31462:SF5">
    <property type="entry name" value="ENDOSOMAL_LYSOSOMAL PROTON CHANNEL TMEM175"/>
    <property type="match status" value="1"/>
</dbReference>
<evidence type="ECO:0000256" key="11">
    <source>
        <dbReference type="ARBA" id="ARBA00023303"/>
    </source>
</evidence>
<feature type="transmembrane region" description="Helical" evidence="17">
    <location>
        <begin position="799"/>
        <end position="818"/>
    </location>
</feature>
<evidence type="ECO:0000256" key="17">
    <source>
        <dbReference type="SAM" id="Phobius"/>
    </source>
</evidence>
<evidence type="ECO:0000256" key="1">
    <source>
        <dbReference type="ARBA" id="ARBA00004141"/>
    </source>
</evidence>
<comment type="catalytic activity">
    <reaction evidence="14">
        <text>K(+)(in) = K(+)(out)</text>
        <dbReference type="Rhea" id="RHEA:29463"/>
        <dbReference type="ChEBI" id="CHEBI:29103"/>
    </reaction>
</comment>
<keyword evidence="4" id="KW-0633">Potassium transport</keyword>
<keyword evidence="5 17" id="KW-0812">Transmembrane</keyword>
<evidence type="ECO:0000256" key="6">
    <source>
        <dbReference type="ARBA" id="ARBA00022826"/>
    </source>
</evidence>
<comment type="subcellular location">
    <subcellularLocation>
        <location evidence="1">Membrane</location>
        <topology evidence="1">Multi-pass membrane protein</topology>
    </subcellularLocation>
</comment>
<keyword evidence="19" id="KW-1185">Reference proteome</keyword>
<comment type="caution">
    <text evidence="18">The sequence shown here is derived from an EMBL/GenBank/DDBJ whole genome shotgun (WGS) entry which is preliminary data.</text>
</comment>
<keyword evidence="10 17" id="KW-0472">Membrane</keyword>
<keyword evidence="6" id="KW-0631">Potassium channel</keyword>
<evidence type="ECO:0000256" key="13">
    <source>
        <dbReference type="ARBA" id="ARBA00030477"/>
    </source>
</evidence>
<feature type="transmembrane region" description="Helical" evidence="17">
    <location>
        <begin position="285"/>
        <end position="302"/>
    </location>
</feature>